<evidence type="ECO:0000256" key="1">
    <source>
        <dbReference type="RuleBase" id="RU369079"/>
    </source>
</evidence>
<protein>
    <submittedName>
        <fullName evidence="4">ATP-binding protein</fullName>
    </submittedName>
</protein>
<reference evidence="4 5" key="1">
    <citation type="journal article" date="2014" name="Int. J. Syst. Evol. Microbiol.">
        <title>Complete genome sequence of Corynebacterium casei LMG S-19264T (=DSM 44701T), isolated from a smear-ripened cheese.</title>
        <authorList>
            <consortium name="US DOE Joint Genome Institute (JGI-PGF)"/>
            <person name="Walter F."/>
            <person name="Albersmeier A."/>
            <person name="Kalinowski J."/>
            <person name="Ruckert C."/>
        </authorList>
    </citation>
    <scope>NUCLEOTIDE SEQUENCE [LARGE SCALE GENOMIC DNA]</scope>
    <source>
        <strain evidence="4 5">CGMCC 1.7286</strain>
    </source>
</reference>
<feature type="transmembrane region" description="Helical" evidence="2">
    <location>
        <begin position="447"/>
        <end position="474"/>
    </location>
</feature>
<name>A0A917ZJ42_9GAMM</name>
<dbReference type="GO" id="GO:0005524">
    <property type="term" value="F:ATP binding"/>
    <property type="evidence" value="ECO:0007669"/>
    <property type="project" value="UniProtKB-KW"/>
</dbReference>
<comment type="caution">
    <text evidence="4">The sequence shown here is derived from an EMBL/GenBank/DDBJ whole genome shotgun (WGS) entry which is preliminary data.</text>
</comment>
<feature type="transmembrane region" description="Helical" evidence="2">
    <location>
        <begin position="494"/>
        <end position="515"/>
    </location>
</feature>
<keyword evidence="1" id="KW-1003">Cell membrane</keyword>
<feature type="transmembrane region" description="Helical" evidence="2">
    <location>
        <begin position="80"/>
        <end position="100"/>
    </location>
</feature>
<evidence type="ECO:0000259" key="3">
    <source>
        <dbReference type="Pfam" id="PF06808"/>
    </source>
</evidence>
<feature type="transmembrane region" description="Helical" evidence="2">
    <location>
        <begin position="51"/>
        <end position="71"/>
    </location>
</feature>
<keyword evidence="1" id="KW-0813">Transport</keyword>
<evidence type="ECO:0000313" key="5">
    <source>
        <dbReference type="Proteomes" id="UP000599578"/>
    </source>
</evidence>
<dbReference type="RefSeq" id="WP_188861478.1">
    <property type="nucleotide sequence ID" value="NZ_BMLT01000007.1"/>
</dbReference>
<dbReference type="Pfam" id="PF06808">
    <property type="entry name" value="DctM"/>
    <property type="match status" value="1"/>
</dbReference>
<feature type="transmembrane region" description="Helical" evidence="2">
    <location>
        <begin position="612"/>
        <end position="633"/>
    </location>
</feature>
<feature type="transmembrane region" description="Helical" evidence="2">
    <location>
        <begin position="589"/>
        <end position="606"/>
    </location>
</feature>
<dbReference type="GO" id="GO:0022857">
    <property type="term" value="F:transmembrane transporter activity"/>
    <property type="evidence" value="ECO:0007669"/>
    <property type="project" value="UniProtKB-UniRule"/>
</dbReference>
<dbReference type="InterPro" id="IPR011853">
    <property type="entry name" value="TRAP_DctM-Dct_fused"/>
</dbReference>
<comment type="function">
    <text evidence="1">Part of the tripartite ATP-independent periplasmic (TRAP) transport system.</text>
</comment>
<dbReference type="EMBL" id="BMLT01000007">
    <property type="protein sequence ID" value="GGO84467.1"/>
    <property type="molecule type" value="Genomic_DNA"/>
</dbReference>
<sequence>MKQTTLKSLLLASPHAGPREQLVVSGIYTVAAVVIAGLVLYGAYYGGITALILRSVFFSLVSGAALAYFAIRQRHRVAKAALYCLSIIALVPGPYIWNAYIDIVMRGAMSIPQDVWIFVALMLVAFVFVWIAVGRALIVLMTLALLYAYFGYLIPGAYGHGGYDFSRLTSTLLLSTEGVYGTPMGVAVSYIFLFGLFGALLTKIGTGEVFVDIARGLTGRVQGGPGLSAALSSALLGSLNGSAVANVVTTGTFTIPLMKKVGYSAKLAGAIEAAASSAGQIMPPVMGAAAFLMAEIIGIPYAEVALAALVPALLYVLALMVSVRLEAGKLGLERDTDAGLILLVSTLRERGYLLLPLVVLIGLMMAGKSPTQAAVVGILAGLLVSPWKPGTRINLVDMVASCTETLTATMPIVAAVASAGVIIGVLNLTGMGLMVSSLIIELGGGNLWAILLLTALASFILGMGLPTSAAYLLLAVLVAPAMTQLGMEPISAHMFIFYFGLVSAITPPVALAAYAAATISGARPNETAFESMRLGFVKLLVPFLFVTMPGILLIGSALNVVLAITLATLATVSMSIGFSGWLRENLSPLVRSLFVIAAVLIAWPETVSNTSALVLGARGLGLLMLITLCFRIFSARNLLVSPKLL</sequence>
<dbReference type="InterPro" id="IPR010656">
    <property type="entry name" value="DctM"/>
</dbReference>
<feature type="transmembrane region" description="Helical" evidence="2">
    <location>
        <begin position="410"/>
        <end position="435"/>
    </location>
</feature>
<dbReference type="NCBIfam" id="TIGR02123">
    <property type="entry name" value="TRAP_fused"/>
    <property type="match status" value="1"/>
</dbReference>
<feature type="transmembrane region" description="Helical" evidence="2">
    <location>
        <begin position="536"/>
        <end position="554"/>
    </location>
</feature>
<feature type="transmembrane region" description="Helical" evidence="2">
    <location>
        <begin position="301"/>
        <end position="323"/>
    </location>
</feature>
<dbReference type="Proteomes" id="UP000599578">
    <property type="component" value="Unassembled WGS sequence"/>
</dbReference>
<organism evidence="4 5">
    <name type="scientific">Marinobacterium nitratireducens</name>
    <dbReference type="NCBI Taxonomy" id="518897"/>
    <lineage>
        <taxon>Bacteria</taxon>
        <taxon>Pseudomonadati</taxon>
        <taxon>Pseudomonadota</taxon>
        <taxon>Gammaproteobacteria</taxon>
        <taxon>Oceanospirillales</taxon>
        <taxon>Oceanospirillaceae</taxon>
        <taxon>Marinobacterium</taxon>
    </lineage>
</organism>
<keyword evidence="4" id="KW-0547">Nucleotide-binding</keyword>
<keyword evidence="2" id="KW-1133">Transmembrane helix</keyword>
<evidence type="ECO:0000256" key="2">
    <source>
        <dbReference type="SAM" id="Phobius"/>
    </source>
</evidence>
<keyword evidence="1" id="KW-0997">Cell inner membrane</keyword>
<keyword evidence="4" id="KW-0067">ATP-binding</keyword>
<keyword evidence="2" id="KW-0472">Membrane</keyword>
<feature type="transmembrane region" description="Helical" evidence="2">
    <location>
        <begin position="115"/>
        <end position="133"/>
    </location>
</feature>
<comment type="subcellular location">
    <subcellularLocation>
        <location evidence="1">Cell inner membrane</location>
        <topology evidence="1">Multi-pass membrane protein</topology>
    </subcellularLocation>
</comment>
<keyword evidence="2" id="KW-0812">Transmembrane</keyword>
<dbReference type="GO" id="GO:0005886">
    <property type="term" value="C:plasma membrane"/>
    <property type="evidence" value="ECO:0007669"/>
    <property type="project" value="UniProtKB-SubCell"/>
</dbReference>
<dbReference type="PANTHER" id="PTHR43849:SF2">
    <property type="entry name" value="BLL3936 PROTEIN"/>
    <property type="match status" value="1"/>
</dbReference>
<feature type="transmembrane region" description="Helical" evidence="2">
    <location>
        <begin position="21"/>
        <end position="45"/>
    </location>
</feature>
<proteinExistence type="predicted"/>
<feature type="transmembrane region" description="Helical" evidence="2">
    <location>
        <begin position="560"/>
        <end position="582"/>
    </location>
</feature>
<dbReference type="PANTHER" id="PTHR43849">
    <property type="entry name" value="BLL3936 PROTEIN"/>
    <property type="match status" value="1"/>
</dbReference>
<feature type="domain" description="TRAP C4-dicarboxylate transport system permease DctM subunit" evidence="3">
    <location>
        <begin position="125"/>
        <end position="557"/>
    </location>
</feature>
<gene>
    <name evidence="4" type="ORF">GCM10011348_30790</name>
</gene>
<dbReference type="AlphaFoldDB" id="A0A917ZJ42"/>
<keyword evidence="5" id="KW-1185">Reference proteome</keyword>
<feature type="transmembrane region" description="Helical" evidence="2">
    <location>
        <begin position="138"/>
        <end position="158"/>
    </location>
</feature>
<feature type="transmembrane region" description="Helical" evidence="2">
    <location>
        <begin position="178"/>
        <end position="201"/>
    </location>
</feature>
<evidence type="ECO:0000313" key="4">
    <source>
        <dbReference type="EMBL" id="GGO84467.1"/>
    </source>
</evidence>
<accession>A0A917ZJ42</accession>